<evidence type="ECO:0000256" key="9">
    <source>
        <dbReference type="HAMAP-Rule" id="MF_00540"/>
    </source>
</evidence>
<evidence type="ECO:0000256" key="1">
    <source>
        <dbReference type="ARBA" id="ARBA00012784"/>
    </source>
</evidence>
<feature type="binding site" evidence="9">
    <location>
        <position position="14"/>
    </location>
    <ligand>
        <name>Zn(2+)</name>
        <dbReference type="ChEBI" id="CHEBI:29105"/>
        <note>catalytic</note>
    </ligand>
</feature>
<dbReference type="OrthoDB" id="9779574at2"/>
<keyword evidence="12" id="KW-1185">Reference proteome</keyword>
<feature type="binding site" evidence="9">
    <location>
        <position position="280"/>
    </location>
    <ligand>
        <name>Zn(2+)</name>
        <dbReference type="ChEBI" id="CHEBI:29105"/>
        <note>catalytic</note>
    </ligand>
</feature>
<keyword evidence="3 9" id="KW-0378">Hydrolase</keyword>
<feature type="domain" description="Adenosine deaminase" evidence="10">
    <location>
        <begin position="9"/>
        <end position="332"/>
    </location>
</feature>
<dbReference type="GO" id="GO:0008270">
    <property type="term" value="F:zinc ion binding"/>
    <property type="evidence" value="ECO:0007669"/>
    <property type="project" value="UniProtKB-UniRule"/>
</dbReference>
<dbReference type="KEGG" id="pbj:VN24_04140"/>
<evidence type="ECO:0000259" key="10">
    <source>
        <dbReference type="Pfam" id="PF00962"/>
    </source>
</evidence>
<evidence type="ECO:0000256" key="4">
    <source>
        <dbReference type="ARBA" id="ARBA00022833"/>
    </source>
</evidence>
<dbReference type="GO" id="GO:0046103">
    <property type="term" value="P:inosine biosynthetic process"/>
    <property type="evidence" value="ECO:0007669"/>
    <property type="project" value="TreeGrafter"/>
</dbReference>
<evidence type="ECO:0000256" key="7">
    <source>
        <dbReference type="ARBA" id="ARBA00047989"/>
    </source>
</evidence>
<sequence>MNELINRLPKIELHCHLDGCVRPQTLADIARREGIELPAGSLEELTTLMKVPPSCSSLVEALKCFELPLKCMQTPYALERIAMELAEDAARENVKYIEVRFAPHLHTEQGMTVEDAIVSVGAGLAAAEKKTDIIARMIVTCMRNHSVEVNIEAVRAAAKFLGKGVVGVDLAGDEENFPPELHEKVFQLADELGIPVTIHAGEAGGANNIRTAVERLHARRIGHGVRLYEDAGAQQLLHDRNIPLEMCVTSNVQSKAVDSLEKHPIRSYLERGIGVTVNSDNRTVSDTDLTKEYQLLADHFQFKAADFKKVAVQAIEAAFVEPELKPELLRKFQEEWDKLGI</sequence>
<dbReference type="Proteomes" id="UP000032633">
    <property type="component" value="Chromosome"/>
</dbReference>
<dbReference type="GO" id="GO:0046936">
    <property type="term" value="F:2'-deoxyadenosine deaminase activity"/>
    <property type="evidence" value="ECO:0007669"/>
    <property type="project" value="RHEA"/>
</dbReference>
<accession>A0A0D5NFM1</accession>
<gene>
    <name evidence="9" type="primary">add</name>
    <name evidence="11" type="ORF">VN24_04140</name>
</gene>
<dbReference type="PATRIC" id="fig|1126833.4.peg.904"/>
<dbReference type="RefSeq" id="WP_045669386.1">
    <property type="nucleotide sequence ID" value="NZ_CP011058.1"/>
</dbReference>
<evidence type="ECO:0000313" key="11">
    <source>
        <dbReference type="EMBL" id="AJY73950.1"/>
    </source>
</evidence>
<comment type="catalytic activity">
    <reaction evidence="8">
        <text>2'-deoxyadenosine + H2O + H(+) = 2'-deoxyinosine + NH4(+)</text>
        <dbReference type="Rhea" id="RHEA:28190"/>
        <dbReference type="ChEBI" id="CHEBI:15377"/>
        <dbReference type="ChEBI" id="CHEBI:15378"/>
        <dbReference type="ChEBI" id="CHEBI:17256"/>
        <dbReference type="ChEBI" id="CHEBI:28938"/>
        <dbReference type="ChEBI" id="CHEBI:28997"/>
        <dbReference type="EC" id="3.5.4.4"/>
    </reaction>
    <physiologicalReaction direction="left-to-right" evidence="8">
        <dbReference type="Rhea" id="RHEA:28191"/>
    </physiologicalReaction>
</comment>
<protein>
    <recommendedName>
        <fullName evidence="1 9">Adenosine deaminase</fullName>
        <ecNumber evidence="1 9">3.5.4.4</ecNumber>
    </recommendedName>
    <alternativeName>
        <fullName evidence="6 9">Adenosine aminohydrolase</fullName>
    </alternativeName>
</protein>
<dbReference type="GO" id="GO:0009168">
    <property type="term" value="P:purine ribonucleoside monophosphate biosynthetic process"/>
    <property type="evidence" value="ECO:0007669"/>
    <property type="project" value="UniProtKB-UniRule"/>
</dbReference>
<dbReference type="Pfam" id="PF00962">
    <property type="entry name" value="A_deaminase"/>
    <property type="match status" value="1"/>
</dbReference>
<comment type="caution">
    <text evidence="9">Lacks conserved residue(s) required for the propagation of feature annotation.</text>
</comment>
<dbReference type="Gene3D" id="3.20.20.140">
    <property type="entry name" value="Metal-dependent hydrolases"/>
    <property type="match status" value="1"/>
</dbReference>
<comment type="catalytic activity">
    <reaction evidence="7">
        <text>adenosine + H2O + H(+) = inosine + NH4(+)</text>
        <dbReference type="Rhea" id="RHEA:24408"/>
        <dbReference type="ChEBI" id="CHEBI:15377"/>
        <dbReference type="ChEBI" id="CHEBI:15378"/>
        <dbReference type="ChEBI" id="CHEBI:16335"/>
        <dbReference type="ChEBI" id="CHEBI:17596"/>
        <dbReference type="ChEBI" id="CHEBI:28938"/>
        <dbReference type="EC" id="3.5.4.4"/>
    </reaction>
    <physiologicalReaction direction="left-to-right" evidence="7">
        <dbReference type="Rhea" id="RHEA:24409"/>
    </physiologicalReaction>
</comment>
<evidence type="ECO:0000256" key="6">
    <source>
        <dbReference type="ARBA" id="ARBA00031852"/>
    </source>
</evidence>
<dbReference type="HOGENOM" id="CLU_039228_0_0_9"/>
<dbReference type="HAMAP" id="MF_00540">
    <property type="entry name" value="A_deaminase"/>
    <property type="match status" value="1"/>
</dbReference>
<dbReference type="InterPro" id="IPR006330">
    <property type="entry name" value="Ado/ade_deaminase"/>
</dbReference>
<keyword evidence="2 9" id="KW-0479">Metal-binding</keyword>
<dbReference type="GO" id="GO:0005829">
    <property type="term" value="C:cytosol"/>
    <property type="evidence" value="ECO:0007669"/>
    <property type="project" value="TreeGrafter"/>
</dbReference>
<feature type="binding site" evidence="9">
    <location>
        <position position="199"/>
    </location>
    <ligand>
        <name>Zn(2+)</name>
        <dbReference type="ChEBI" id="CHEBI:29105"/>
        <note>catalytic</note>
    </ligand>
</feature>
<feature type="binding site" evidence="9">
    <location>
        <position position="16"/>
    </location>
    <ligand>
        <name>Zn(2+)</name>
        <dbReference type="ChEBI" id="CHEBI:29105"/>
        <note>catalytic</note>
    </ligand>
</feature>
<evidence type="ECO:0000313" key="12">
    <source>
        <dbReference type="Proteomes" id="UP000032633"/>
    </source>
</evidence>
<comment type="similarity">
    <text evidence="9">Belongs to the metallo-dependent hydrolases superfamily. Adenosine and AMP deaminases family. Adenosine deaminase subfamily.</text>
</comment>
<organism evidence="11 12">
    <name type="scientific">Paenibacillus beijingensis</name>
    <dbReference type="NCBI Taxonomy" id="1126833"/>
    <lineage>
        <taxon>Bacteria</taxon>
        <taxon>Bacillati</taxon>
        <taxon>Bacillota</taxon>
        <taxon>Bacilli</taxon>
        <taxon>Bacillales</taxon>
        <taxon>Paenibacillaceae</taxon>
        <taxon>Paenibacillus</taxon>
    </lineage>
</organism>
<dbReference type="NCBIfam" id="TIGR01430">
    <property type="entry name" value="aden_deam"/>
    <property type="match status" value="1"/>
</dbReference>
<evidence type="ECO:0000256" key="8">
    <source>
        <dbReference type="ARBA" id="ARBA00049213"/>
    </source>
</evidence>
<evidence type="ECO:0000256" key="2">
    <source>
        <dbReference type="ARBA" id="ARBA00022723"/>
    </source>
</evidence>
<dbReference type="GO" id="GO:0043103">
    <property type="term" value="P:hypoxanthine salvage"/>
    <property type="evidence" value="ECO:0007669"/>
    <property type="project" value="TreeGrafter"/>
</dbReference>
<feature type="active site" description="Proton donor" evidence="9">
    <location>
        <position position="202"/>
    </location>
</feature>
<dbReference type="STRING" id="1126833.VN24_04140"/>
<dbReference type="EMBL" id="CP011058">
    <property type="protein sequence ID" value="AJY73950.1"/>
    <property type="molecule type" value="Genomic_DNA"/>
</dbReference>
<dbReference type="GO" id="GO:0006154">
    <property type="term" value="P:adenosine catabolic process"/>
    <property type="evidence" value="ECO:0007669"/>
    <property type="project" value="TreeGrafter"/>
</dbReference>
<evidence type="ECO:0000256" key="5">
    <source>
        <dbReference type="ARBA" id="ARBA00023080"/>
    </source>
</evidence>
<dbReference type="SUPFAM" id="SSF51556">
    <property type="entry name" value="Metallo-dependent hydrolases"/>
    <property type="match status" value="1"/>
</dbReference>
<dbReference type="CDD" id="cd01320">
    <property type="entry name" value="ADA"/>
    <property type="match status" value="1"/>
</dbReference>
<proteinExistence type="inferred from homology"/>
<dbReference type="AlphaFoldDB" id="A0A0D5NFM1"/>
<dbReference type="EC" id="3.5.4.4" evidence="1 9"/>
<dbReference type="GO" id="GO:0004000">
    <property type="term" value="F:adenosine deaminase activity"/>
    <property type="evidence" value="ECO:0007669"/>
    <property type="project" value="UniProtKB-UniRule"/>
</dbReference>
<dbReference type="PANTHER" id="PTHR11409:SF43">
    <property type="entry name" value="ADENOSINE DEAMINASE"/>
    <property type="match status" value="1"/>
</dbReference>
<comment type="function">
    <text evidence="9">Catalyzes the hydrolytic deamination of adenosine and 2-deoxyadenosine.</text>
</comment>
<feature type="binding site" evidence="9">
    <location>
        <position position="172"/>
    </location>
    <ligand>
        <name>substrate</name>
    </ligand>
</feature>
<reference evidence="11 12" key="1">
    <citation type="journal article" date="2015" name="J. Biotechnol.">
        <title>Complete genome sequence of Paenibacillus beijingensis 7188(T) (=DSM 24997(T)), a novel rhizobacterium from jujube garden soil.</title>
        <authorList>
            <person name="Kwak Y."/>
            <person name="Shin J.H."/>
        </authorList>
    </citation>
    <scope>NUCLEOTIDE SEQUENCE [LARGE SCALE GENOMIC DNA]</scope>
    <source>
        <strain evidence="11 12">DSM 24997</strain>
    </source>
</reference>
<comment type="cofactor">
    <cofactor evidence="9">
        <name>Zn(2+)</name>
        <dbReference type="ChEBI" id="CHEBI:29105"/>
    </cofactor>
    <text evidence="9">Binds 1 zinc ion per subunit.</text>
</comment>
<dbReference type="InterPro" id="IPR032466">
    <property type="entry name" value="Metal_Hydrolase"/>
</dbReference>
<feature type="site" description="Important for catalytic activity" evidence="9">
    <location>
        <position position="223"/>
    </location>
</feature>
<name>A0A0D5NFM1_9BACL</name>
<keyword evidence="4 9" id="KW-0862">Zinc</keyword>
<dbReference type="InterPro" id="IPR028893">
    <property type="entry name" value="A_deaminase"/>
</dbReference>
<dbReference type="PANTHER" id="PTHR11409">
    <property type="entry name" value="ADENOSINE DEAMINASE"/>
    <property type="match status" value="1"/>
</dbReference>
<dbReference type="GO" id="GO:0009117">
    <property type="term" value="P:nucleotide metabolic process"/>
    <property type="evidence" value="ECO:0007669"/>
    <property type="project" value="UniProtKB-KW"/>
</dbReference>
<feature type="binding site" evidence="9">
    <location>
        <position position="16"/>
    </location>
    <ligand>
        <name>substrate</name>
    </ligand>
</feature>
<keyword evidence="5 9" id="KW-0546">Nucleotide metabolism</keyword>
<evidence type="ECO:0000256" key="3">
    <source>
        <dbReference type="ARBA" id="ARBA00022801"/>
    </source>
</evidence>
<feature type="binding site" evidence="9">
    <location>
        <position position="18"/>
    </location>
    <ligand>
        <name>substrate</name>
    </ligand>
</feature>
<dbReference type="InterPro" id="IPR001365">
    <property type="entry name" value="A_deaminase_dom"/>
</dbReference>
<reference evidence="12" key="2">
    <citation type="submission" date="2015-03" db="EMBL/GenBank/DDBJ databases">
        <title>Genome sequence of Paenibacillus beijingensis strain DSM 24997T.</title>
        <authorList>
            <person name="Kwak Y."/>
            <person name="Shin J.-H."/>
        </authorList>
    </citation>
    <scope>NUCLEOTIDE SEQUENCE [LARGE SCALE GENOMIC DNA]</scope>
    <source>
        <strain evidence="12">DSM 24997</strain>
    </source>
</reference>